<dbReference type="Gene3D" id="3.40.50.10130">
    <property type="match status" value="1"/>
</dbReference>
<dbReference type="GO" id="GO:0005634">
    <property type="term" value="C:nucleus"/>
    <property type="evidence" value="ECO:0007669"/>
    <property type="project" value="UniProtKB-SubCell"/>
</dbReference>
<sequence>MAKVGPRRAGGSYRGRRQRRPPTWEISDSDTEGPVGTEADSEAATRSRDPAEERRATAEALRLLRPEQALRRLAVRVDPAILEDAGADILMEALGSLGCEYHIEPQRPVRSLRWSRVKPEPCPYGVPPEMWAADEQELLLLLEPEEFLQGVFQLTQSQTEATADNMQSK</sequence>
<gene>
    <name evidence="7" type="ORF">HJG59_004471</name>
</gene>
<dbReference type="EMBL" id="JACASF010000003">
    <property type="protein sequence ID" value="KAF6489322.1"/>
    <property type="molecule type" value="Genomic_DNA"/>
</dbReference>
<dbReference type="Proteomes" id="UP000550707">
    <property type="component" value="Unassembled WGS sequence"/>
</dbReference>
<accession>A0A7J8IZI6</accession>
<evidence type="ECO:0000256" key="3">
    <source>
        <dbReference type="ARBA" id="ARBA00023172"/>
    </source>
</evidence>
<evidence type="ECO:0000256" key="6">
    <source>
        <dbReference type="SAM" id="MobiDB-lite"/>
    </source>
</evidence>
<proteinExistence type="predicted"/>
<evidence type="ECO:0000313" key="7">
    <source>
        <dbReference type="EMBL" id="KAF6489322.1"/>
    </source>
</evidence>
<feature type="compositionally biased region" description="Basic and acidic residues" evidence="6">
    <location>
        <begin position="43"/>
        <end position="54"/>
    </location>
</feature>
<keyword evidence="8" id="KW-1185">Reference proteome</keyword>
<keyword evidence="3" id="KW-0233">DNA recombination</keyword>
<keyword evidence="7" id="KW-0378">Hydrolase</keyword>
<keyword evidence="4" id="KW-0234">DNA repair</keyword>
<keyword evidence="7" id="KW-0540">Nuclease</keyword>
<keyword evidence="7" id="KW-0255">Endonuclease</keyword>
<evidence type="ECO:0000256" key="2">
    <source>
        <dbReference type="ARBA" id="ARBA00022763"/>
    </source>
</evidence>
<dbReference type="AlphaFoldDB" id="A0A7J8IZI6"/>
<evidence type="ECO:0000256" key="5">
    <source>
        <dbReference type="ARBA" id="ARBA00023242"/>
    </source>
</evidence>
<dbReference type="PANTHER" id="PTHR21077:SF6">
    <property type="entry name" value="CROSSOVER JUNCTION ENDONUCLEASE EME2-RELATED"/>
    <property type="match status" value="1"/>
</dbReference>
<dbReference type="GO" id="GO:0031573">
    <property type="term" value="P:mitotic intra-S DNA damage checkpoint signaling"/>
    <property type="evidence" value="ECO:0007669"/>
    <property type="project" value="TreeGrafter"/>
</dbReference>
<dbReference type="GO" id="GO:0008821">
    <property type="term" value="F:crossover junction DNA endonuclease activity"/>
    <property type="evidence" value="ECO:0007669"/>
    <property type="project" value="TreeGrafter"/>
</dbReference>
<keyword evidence="5" id="KW-0539">Nucleus</keyword>
<name>A0A7J8IZI6_MOLMO</name>
<dbReference type="PANTHER" id="PTHR21077">
    <property type="entry name" value="EME1 PROTEIN"/>
    <property type="match status" value="1"/>
</dbReference>
<comment type="subcellular location">
    <subcellularLocation>
        <location evidence="1">Nucleus</location>
    </subcellularLocation>
</comment>
<keyword evidence="2" id="KW-0227">DNA damage</keyword>
<organism evidence="7 8">
    <name type="scientific">Molossus molossus</name>
    <name type="common">Pallas' mastiff bat</name>
    <name type="synonym">Vespertilio molossus</name>
    <dbReference type="NCBI Taxonomy" id="27622"/>
    <lineage>
        <taxon>Eukaryota</taxon>
        <taxon>Metazoa</taxon>
        <taxon>Chordata</taxon>
        <taxon>Craniata</taxon>
        <taxon>Vertebrata</taxon>
        <taxon>Euteleostomi</taxon>
        <taxon>Mammalia</taxon>
        <taxon>Eutheria</taxon>
        <taxon>Laurasiatheria</taxon>
        <taxon>Chiroptera</taxon>
        <taxon>Yangochiroptera</taxon>
        <taxon>Molossidae</taxon>
        <taxon>Molossus</taxon>
    </lineage>
</organism>
<dbReference type="GO" id="GO:0031297">
    <property type="term" value="P:replication fork processing"/>
    <property type="evidence" value="ECO:0007669"/>
    <property type="project" value="TreeGrafter"/>
</dbReference>
<dbReference type="GO" id="GO:0000712">
    <property type="term" value="P:resolution of meiotic recombination intermediates"/>
    <property type="evidence" value="ECO:0007669"/>
    <property type="project" value="TreeGrafter"/>
</dbReference>
<evidence type="ECO:0000313" key="8">
    <source>
        <dbReference type="Proteomes" id="UP000550707"/>
    </source>
</evidence>
<dbReference type="GO" id="GO:0048476">
    <property type="term" value="C:Holliday junction resolvase complex"/>
    <property type="evidence" value="ECO:0007669"/>
    <property type="project" value="InterPro"/>
</dbReference>
<comment type="caution">
    <text evidence="7">The sequence shown here is derived from an EMBL/GenBank/DDBJ whole genome shotgun (WGS) entry which is preliminary data.</text>
</comment>
<dbReference type="GO" id="GO:0006302">
    <property type="term" value="P:double-strand break repair"/>
    <property type="evidence" value="ECO:0007669"/>
    <property type="project" value="TreeGrafter"/>
</dbReference>
<evidence type="ECO:0000256" key="4">
    <source>
        <dbReference type="ARBA" id="ARBA00023204"/>
    </source>
</evidence>
<feature type="region of interest" description="Disordered" evidence="6">
    <location>
        <begin position="1"/>
        <end position="54"/>
    </location>
</feature>
<dbReference type="InterPro" id="IPR033310">
    <property type="entry name" value="Mms4/EME1/EME2"/>
</dbReference>
<protein>
    <submittedName>
        <fullName evidence="7">Essential meiotic structure-specific endonuclease subunit 2</fullName>
    </submittedName>
</protein>
<reference evidence="7 8" key="1">
    <citation type="journal article" date="2020" name="Nature">
        <title>Six reference-quality genomes reveal evolution of bat adaptations.</title>
        <authorList>
            <person name="Jebb D."/>
            <person name="Huang Z."/>
            <person name="Pippel M."/>
            <person name="Hughes G.M."/>
            <person name="Lavrichenko K."/>
            <person name="Devanna P."/>
            <person name="Winkler S."/>
            <person name="Jermiin L.S."/>
            <person name="Skirmuntt E.C."/>
            <person name="Katzourakis A."/>
            <person name="Burkitt-Gray L."/>
            <person name="Ray D.A."/>
            <person name="Sullivan K.A.M."/>
            <person name="Roscito J.G."/>
            <person name="Kirilenko B.M."/>
            <person name="Davalos L.M."/>
            <person name="Corthals A.P."/>
            <person name="Power M.L."/>
            <person name="Jones G."/>
            <person name="Ransome R.D."/>
            <person name="Dechmann D.K.N."/>
            <person name="Locatelli A.G."/>
            <person name="Puechmaille S.J."/>
            <person name="Fedrigo O."/>
            <person name="Jarvis E.D."/>
            <person name="Hiller M."/>
            <person name="Vernes S.C."/>
            <person name="Myers E.W."/>
            <person name="Teeling E.C."/>
        </authorList>
    </citation>
    <scope>NUCLEOTIDE SEQUENCE [LARGE SCALE GENOMIC DNA]</scope>
    <source>
        <strain evidence="7">MMolMol1</strain>
        <tissue evidence="7">Muscle</tissue>
    </source>
</reference>
<evidence type="ECO:0000256" key="1">
    <source>
        <dbReference type="ARBA" id="ARBA00004123"/>
    </source>
</evidence>